<dbReference type="AlphaFoldDB" id="A0AAV4Y4J6"/>
<protein>
    <recommendedName>
        <fullName evidence="3">Ribosomal protein S7</fullName>
    </recommendedName>
</protein>
<dbReference type="Proteomes" id="UP001054945">
    <property type="component" value="Unassembled WGS sequence"/>
</dbReference>
<reference evidence="1 2" key="1">
    <citation type="submission" date="2021-06" db="EMBL/GenBank/DDBJ databases">
        <title>Caerostris extrusa draft genome.</title>
        <authorList>
            <person name="Kono N."/>
            <person name="Arakawa K."/>
        </authorList>
    </citation>
    <scope>NUCLEOTIDE SEQUENCE [LARGE SCALE GENOMIC DNA]</scope>
</reference>
<evidence type="ECO:0000313" key="2">
    <source>
        <dbReference type="Proteomes" id="UP001054945"/>
    </source>
</evidence>
<organism evidence="1 2">
    <name type="scientific">Caerostris extrusa</name>
    <name type="common">Bark spider</name>
    <name type="synonym">Caerostris bankana</name>
    <dbReference type="NCBI Taxonomy" id="172846"/>
    <lineage>
        <taxon>Eukaryota</taxon>
        <taxon>Metazoa</taxon>
        <taxon>Ecdysozoa</taxon>
        <taxon>Arthropoda</taxon>
        <taxon>Chelicerata</taxon>
        <taxon>Arachnida</taxon>
        <taxon>Araneae</taxon>
        <taxon>Araneomorphae</taxon>
        <taxon>Entelegynae</taxon>
        <taxon>Araneoidea</taxon>
        <taxon>Araneidae</taxon>
        <taxon>Caerostris</taxon>
    </lineage>
</organism>
<sequence>MVPENSFKASRETKTEFKLPGTKIAPKEQKPFETKVEEKKRLLFHPLVRHSERMRDRDLYPLITEYISKVVVIKKILRKNTIQEKANAKLIFMSKK</sequence>
<name>A0AAV4Y4J6_CAEEX</name>
<keyword evidence="2" id="KW-1185">Reference proteome</keyword>
<evidence type="ECO:0008006" key="3">
    <source>
        <dbReference type="Google" id="ProtNLM"/>
    </source>
</evidence>
<evidence type="ECO:0000313" key="1">
    <source>
        <dbReference type="EMBL" id="GIZ01935.1"/>
    </source>
</evidence>
<gene>
    <name evidence="1" type="ORF">CEXT_429901</name>
</gene>
<proteinExistence type="predicted"/>
<comment type="caution">
    <text evidence="1">The sequence shown here is derived from an EMBL/GenBank/DDBJ whole genome shotgun (WGS) entry which is preliminary data.</text>
</comment>
<accession>A0AAV4Y4J6</accession>
<dbReference type="EMBL" id="BPLR01018738">
    <property type="protein sequence ID" value="GIZ01935.1"/>
    <property type="molecule type" value="Genomic_DNA"/>
</dbReference>